<keyword evidence="9 18" id="KW-0963">Cytoplasm</keyword>
<feature type="binding site" evidence="18">
    <location>
        <position position="153"/>
    </location>
    <ligand>
        <name>NAD(+)</name>
        <dbReference type="ChEBI" id="CHEBI:57540"/>
    </ligand>
</feature>
<keyword evidence="12 18" id="KW-0547">Nucleotide-binding</keyword>
<dbReference type="PANTHER" id="PTHR43622">
    <property type="entry name" value="3-DEHYDROQUINATE SYNTHASE"/>
    <property type="match status" value="1"/>
</dbReference>
<dbReference type="AlphaFoldDB" id="A0A415U1S3"/>
<dbReference type="InterPro" id="IPR030963">
    <property type="entry name" value="DHQ_synth_fam"/>
</dbReference>
<comment type="subcellular location">
    <subcellularLocation>
        <location evidence="4 18">Cytoplasm</location>
    </subcellularLocation>
</comment>
<evidence type="ECO:0000256" key="2">
    <source>
        <dbReference type="ARBA" id="ARBA00001911"/>
    </source>
</evidence>
<evidence type="ECO:0000313" key="22">
    <source>
        <dbReference type="Proteomes" id="UP000283586"/>
    </source>
</evidence>
<protein>
    <recommendedName>
        <fullName evidence="8 18">3-dehydroquinate synthase</fullName>
        <shortName evidence="18">DHQS</shortName>
        <ecNumber evidence="7 18">4.2.3.4</ecNumber>
    </recommendedName>
</protein>
<feature type="binding site" evidence="18">
    <location>
        <position position="258"/>
    </location>
    <ligand>
        <name>Zn(2+)</name>
        <dbReference type="ChEBI" id="CHEBI:29105"/>
    </ligand>
</feature>
<dbReference type="NCBIfam" id="TIGR01357">
    <property type="entry name" value="aroB"/>
    <property type="match status" value="1"/>
</dbReference>
<feature type="binding site" evidence="18">
    <location>
        <position position="274"/>
    </location>
    <ligand>
        <name>Zn(2+)</name>
        <dbReference type="ChEBI" id="CHEBI:29105"/>
    </ligand>
</feature>
<dbReference type="Proteomes" id="UP000283586">
    <property type="component" value="Unassembled WGS sequence"/>
</dbReference>
<dbReference type="UniPathway" id="UPA00053">
    <property type="reaction ID" value="UER00085"/>
</dbReference>
<dbReference type="GO" id="GO:0000166">
    <property type="term" value="F:nucleotide binding"/>
    <property type="evidence" value="ECO:0007669"/>
    <property type="project" value="UniProtKB-KW"/>
</dbReference>
<comment type="caution">
    <text evidence="18">Lacks conserved residue(s) required for the propagation of feature annotation.</text>
</comment>
<evidence type="ECO:0000256" key="4">
    <source>
        <dbReference type="ARBA" id="ARBA00004496"/>
    </source>
</evidence>
<dbReference type="FunFam" id="3.40.50.1970:FF:000007">
    <property type="entry name" value="Pentafunctional AROM polypeptide"/>
    <property type="match status" value="1"/>
</dbReference>
<dbReference type="GO" id="GO:0005737">
    <property type="term" value="C:cytoplasm"/>
    <property type="evidence" value="ECO:0007669"/>
    <property type="project" value="UniProtKB-SubCell"/>
</dbReference>
<evidence type="ECO:0000256" key="16">
    <source>
        <dbReference type="ARBA" id="ARBA00023239"/>
    </source>
</evidence>
<evidence type="ECO:0000256" key="1">
    <source>
        <dbReference type="ARBA" id="ARBA00001393"/>
    </source>
</evidence>
<dbReference type="HAMAP" id="MF_00110">
    <property type="entry name" value="DHQ_synthase"/>
    <property type="match status" value="1"/>
</dbReference>
<dbReference type="GO" id="GO:0009073">
    <property type="term" value="P:aromatic amino acid family biosynthetic process"/>
    <property type="evidence" value="ECO:0007669"/>
    <property type="project" value="UniProtKB-KW"/>
</dbReference>
<evidence type="ECO:0000256" key="12">
    <source>
        <dbReference type="ARBA" id="ARBA00022741"/>
    </source>
</evidence>
<feature type="domain" description="3-dehydroquinate synthase N-terminal" evidence="19">
    <location>
        <begin position="79"/>
        <end position="189"/>
    </location>
</feature>
<name>A0A415U1S3_9FIRM</name>
<keyword evidence="17 18" id="KW-0170">Cobalt</keyword>
<dbReference type="PANTHER" id="PTHR43622:SF7">
    <property type="entry name" value="3-DEHYDROQUINATE SYNTHASE, CHLOROPLASTIC"/>
    <property type="match status" value="1"/>
</dbReference>
<dbReference type="InterPro" id="IPR056179">
    <property type="entry name" value="DHQS_C"/>
</dbReference>
<sequence length="371" mass="41419">MQKRRSIMSKSIPVTDGTNVIYTIELKKDFGDLCKELTRLKISPDQKLCIVTDSNVAPLYAKEVQDQLSAVFSNVFLHIFPAGEASKNTDTVGALYQFLIENHFDRRDILLALGGGVVGDLTGFTAATYLRGIDFIQIPTTLLSQVDSSIGGKTGIDFMQYKNMVGAFYQPKLVYMNLSVLHSLPGKQIVSGMGEIIKHGLIKDASYFEWLIAHEKEICALDPEILEEMIYISCNIKRDVVERDPKEQGERALLNFGHTIGHAIEKLSDFSLYHGECVGLGIVAASYLSMQLGHISKEDFEKIQNALSLFELPTQMDGFNAEKVLSATKSDKKMVGNQVKFILLKEIGNAYIYRELTDEQILDGIRYVCHS</sequence>
<comment type="catalytic activity">
    <reaction evidence="1 18">
        <text>7-phospho-2-dehydro-3-deoxy-D-arabino-heptonate = 3-dehydroquinate + phosphate</text>
        <dbReference type="Rhea" id="RHEA:21968"/>
        <dbReference type="ChEBI" id="CHEBI:32364"/>
        <dbReference type="ChEBI" id="CHEBI:43474"/>
        <dbReference type="ChEBI" id="CHEBI:58394"/>
        <dbReference type="EC" id="4.2.3.4"/>
    </reaction>
</comment>
<dbReference type="Pfam" id="PF01761">
    <property type="entry name" value="DHQ_synthase"/>
    <property type="match status" value="1"/>
</dbReference>
<comment type="caution">
    <text evidence="21">The sequence shown here is derived from an EMBL/GenBank/DDBJ whole genome shotgun (WGS) entry which is preliminary data.</text>
</comment>
<dbReference type="InterPro" id="IPR030960">
    <property type="entry name" value="DHQS/DOIS_N"/>
</dbReference>
<keyword evidence="15 18" id="KW-0057">Aromatic amino acid biosynthesis</keyword>
<dbReference type="EMBL" id="QRQN01000001">
    <property type="protein sequence ID" value="RHN12033.1"/>
    <property type="molecule type" value="Genomic_DNA"/>
</dbReference>
<feature type="domain" description="3-dehydroquinate synthase C-terminal" evidence="20">
    <location>
        <begin position="192"/>
        <end position="334"/>
    </location>
</feature>
<evidence type="ECO:0000256" key="7">
    <source>
        <dbReference type="ARBA" id="ARBA00013031"/>
    </source>
</evidence>
<evidence type="ECO:0000256" key="17">
    <source>
        <dbReference type="ARBA" id="ARBA00023285"/>
    </source>
</evidence>
<gene>
    <name evidence="18 21" type="primary">aroB</name>
    <name evidence="21" type="ORF">DWZ31_00855</name>
</gene>
<organism evidence="21 22">
    <name type="scientific">Roseburia intestinalis</name>
    <dbReference type="NCBI Taxonomy" id="166486"/>
    <lineage>
        <taxon>Bacteria</taxon>
        <taxon>Bacillati</taxon>
        <taxon>Bacillota</taxon>
        <taxon>Clostridia</taxon>
        <taxon>Lachnospirales</taxon>
        <taxon>Lachnospiraceae</taxon>
        <taxon>Roseburia</taxon>
    </lineage>
</organism>
<dbReference type="PIRSF" id="PIRSF001455">
    <property type="entry name" value="DHQ_synth"/>
    <property type="match status" value="1"/>
</dbReference>
<feature type="binding site" evidence="18">
    <location>
        <position position="195"/>
    </location>
    <ligand>
        <name>Zn(2+)</name>
        <dbReference type="ChEBI" id="CHEBI:29105"/>
    </ligand>
</feature>
<dbReference type="GO" id="GO:0003856">
    <property type="term" value="F:3-dehydroquinate synthase activity"/>
    <property type="evidence" value="ECO:0007669"/>
    <property type="project" value="UniProtKB-UniRule"/>
</dbReference>
<evidence type="ECO:0000256" key="9">
    <source>
        <dbReference type="ARBA" id="ARBA00022490"/>
    </source>
</evidence>
<evidence type="ECO:0000256" key="18">
    <source>
        <dbReference type="HAMAP-Rule" id="MF_00110"/>
    </source>
</evidence>
<accession>A0A415U1S3</accession>
<evidence type="ECO:0000256" key="14">
    <source>
        <dbReference type="ARBA" id="ARBA00023027"/>
    </source>
</evidence>
<keyword evidence="10 18" id="KW-0028">Amino-acid biosynthesis</keyword>
<evidence type="ECO:0000256" key="13">
    <source>
        <dbReference type="ARBA" id="ARBA00022833"/>
    </source>
</evidence>
<evidence type="ECO:0000256" key="5">
    <source>
        <dbReference type="ARBA" id="ARBA00004661"/>
    </source>
</evidence>
<proteinExistence type="inferred from homology"/>
<evidence type="ECO:0000256" key="6">
    <source>
        <dbReference type="ARBA" id="ARBA00005412"/>
    </source>
</evidence>
<feature type="binding site" evidence="18">
    <location>
        <begin position="140"/>
        <end position="141"/>
    </location>
    <ligand>
        <name>NAD(+)</name>
        <dbReference type="ChEBI" id="CHEBI:57540"/>
    </ligand>
</feature>
<feature type="binding site" evidence="18">
    <location>
        <begin position="116"/>
        <end position="120"/>
    </location>
    <ligand>
        <name>NAD(+)</name>
        <dbReference type="ChEBI" id="CHEBI:57540"/>
    </ligand>
</feature>
<dbReference type="InterPro" id="IPR050071">
    <property type="entry name" value="Dehydroquinate_synthase"/>
</dbReference>
<comment type="function">
    <text evidence="18">Catalyzes the conversion of 3-deoxy-D-arabino-heptulosonate 7-phosphate (DAHP) to dehydroquinate (DHQ).</text>
</comment>
<dbReference type="EC" id="4.2.3.4" evidence="7 18"/>
<comment type="cofactor">
    <cofactor evidence="3">
        <name>Zn(2+)</name>
        <dbReference type="ChEBI" id="CHEBI:29105"/>
    </cofactor>
</comment>
<evidence type="ECO:0000259" key="19">
    <source>
        <dbReference type="Pfam" id="PF01761"/>
    </source>
</evidence>
<keyword evidence="13 18" id="KW-0862">Zinc</keyword>
<evidence type="ECO:0000256" key="8">
    <source>
        <dbReference type="ARBA" id="ARBA00017684"/>
    </source>
</evidence>
<evidence type="ECO:0000256" key="10">
    <source>
        <dbReference type="ARBA" id="ARBA00022605"/>
    </source>
</evidence>
<dbReference type="Pfam" id="PF24621">
    <property type="entry name" value="DHQS_C"/>
    <property type="match status" value="1"/>
</dbReference>
<comment type="pathway">
    <text evidence="5 18">Metabolic intermediate biosynthesis; chorismate biosynthesis; chorismate from D-erythrose 4-phosphate and phosphoenolpyruvate: step 2/7.</text>
</comment>
<comment type="cofactor">
    <cofactor evidence="2 18">
        <name>NAD(+)</name>
        <dbReference type="ChEBI" id="CHEBI:57540"/>
    </cofactor>
</comment>
<dbReference type="InterPro" id="IPR016037">
    <property type="entry name" value="DHQ_synth_AroB"/>
</dbReference>
<keyword evidence="14 18" id="KW-0520">NAD</keyword>
<dbReference type="GO" id="GO:0009423">
    <property type="term" value="P:chorismate biosynthetic process"/>
    <property type="evidence" value="ECO:0007669"/>
    <property type="project" value="UniProtKB-UniRule"/>
</dbReference>
<evidence type="ECO:0000256" key="3">
    <source>
        <dbReference type="ARBA" id="ARBA00001947"/>
    </source>
</evidence>
<comment type="cofactor">
    <cofactor evidence="18">
        <name>Co(2+)</name>
        <dbReference type="ChEBI" id="CHEBI:48828"/>
    </cofactor>
    <cofactor evidence="18">
        <name>Zn(2+)</name>
        <dbReference type="ChEBI" id="CHEBI:29105"/>
    </cofactor>
    <text evidence="18">Binds 1 divalent metal cation per subunit. Can use either Co(2+) or Zn(2+).</text>
</comment>
<feature type="binding site" evidence="18">
    <location>
        <position position="162"/>
    </location>
    <ligand>
        <name>NAD(+)</name>
        <dbReference type="ChEBI" id="CHEBI:57540"/>
    </ligand>
</feature>
<reference evidence="21 22" key="1">
    <citation type="submission" date="2018-08" db="EMBL/GenBank/DDBJ databases">
        <title>A genome reference for cultivated species of the human gut microbiota.</title>
        <authorList>
            <person name="Zou Y."/>
            <person name="Xue W."/>
            <person name="Luo G."/>
        </authorList>
    </citation>
    <scope>NUCLEOTIDE SEQUENCE [LARGE SCALE GENOMIC DNA]</scope>
    <source>
        <strain evidence="21 22">AF31-21AC</strain>
    </source>
</reference>
<keyword evidence="16 18" id="KW-0456">Lyase</keyword>
<evidence type="ECO:0000256" key="11">
    <source>
        <dbReference type="ARBA" id="ARBA00022723"/>
    </source>
</evidence>
<evidence type="ECO:0000313" key="21">
    <source>
        <dbReference type="EMBL" id="RHN12033.1"/>
    </source>
</evidence>
<dbReference type="Gene3D" id="1.20.1090.10">
    <property type="entry name" value="Dehydroquinate synthase-like - alpha domain"/>
    <property type="match status" value="1"/>
</dbReference>
<comment type="similarity">
    <text evidence="6 18">Belongs to the sugar phosphate cyclases superfamily. Dehydroquinate synthase family.</text>
</comment>
<evidence type="ECO:0000259" key="20">
    <source>
        <dbReference type="Pfam" id="PF24621"/>
    </source>
</evidence>
<evidence type="ECO:0000256" key="15">
    <source>
        <dbReference type="ARBA" id="ARBA00023141"/>
    </source>
</evidence>
<dbReference type="SUPFAM" id="SSF56796">
    <property type="entry name" value="Dehydroquinate synthase-like"/>
    <property type="match status" value="1"/>
</dbReference>
<dbReference type="Gene3D" id="3.40.50.1970">
    <property type="match status" value="1"/>
</dbReference>
<dbReference type="CDD" id="cd08195">
    <property type="entry name" value="DHQS"/>
    <property type="match status" value="1"/>
</dbReference>
<dbReference type="GO" id="GO:0008652">
    <property type="term" value="P:amino acid biosynthetic process"/>
    <property type="evidence" value="ECO:0007669"/>
    <property type="project" value="UniProtKB-KW"/>
</dbReference>
<keyword evidence="11 18" id="KW-0479">Metal-binding</keyword>
<dbReference type="GO" id="GO:0046872">
    <property type="term" value="F:metal ion binding"/>
    <property type="evidence" value="ECO:0007669"/>
    <property type="project" value="UniProtKB-KW"/>
</dbReference>